<keyword evidence="2" id="KW-0418">Kinase</keyword>
<evidence type="ECO:0000256" key="2">
    <source>
        <dbReference type="PROSITE-ProRule" id="PRU00781"/>
    </source>
</evidence>
<dbReference type="GO" id="GO:0005509">
    <property type="term" value="F:calcium ion binding"/>
    <property type="evidence" value="ECO:0007669"/>
    <property type="project" value="InterPro"/>
</dbReference>
<dbReference type="SMART" id="SM00330">
    <property type="entry name" value="PIPKc"/>
    <property type="match status" value="1"/>
</dbReference>
<dbReference type="InterPro" id="IPR002498">
    <property type="entry name" value="PInositol-4-P-4/5-kinase_core"/>
</dbReference>
<feature type="domain" description="PIPK" evidence="4">
    <location>
        <begin position="305"/>
        <end position="665"/>
    </location>
</feature>
<dbReference type="SUPFAM" id="SSF47473">
    <property type="entry name" value="EF-hand"/>
    <property type="match status" value="1"/>
</dbReference>
<evidence type="ECO:0000313" key="6">
    <source>
        <dbReference type="Proteomes" id="UP001195914"/>
    </source>
</evidence>
<evidence type="ECO:0000259" key="4">
    <source>
        <dbReference type="PROSITE" id="PS51455"/>
    </source>
</evidence>
<dbReference type="GO" id="GO:0016308">
    <property type="term" value="F:1-phosphatidylinositol-4-phosphate 5-kinase activity"/>
    <property type="evidence" value="ECO:0007669"/>
    <property type="project" value="TreeGrafter"/>
</dbReference>
<comment type="caution">
    <text evidence="5">The sequence shown here is derived from an EMBL/GenBank/DDBJ whole genome shotgun (WGS) entry which is preliminary data.</text>
</comment>
<dbReference type="InterPro" id="IPR027483">
    <property type="entry name" value="PInositol-4-P-4/5-kinase_C_sf"/>
</dbReference>
<evidence type="ECO:0000313" key="5">
    <source>
        <dbReference type="EMBL" id="KAK1937386.1"/>
    </source>
</evidence>
<dbReference type="AlphaFoldDB" id="A0AAD9LI99"/>
<protein>
    <submittedName>
        <fullName evidence="5">1-phosphatidylinositol-4-phosphate 5-kinase</fullName>
    </submittedName>
</protein>
<dbReference type="PROSITE" id="PS00018">
    <property type="entry name" value="EF_HAND_1"/>
    <property type="match status" value="1"/>
</dbReference>
<dbReference type="SUPFAM" id="SSF56104">
    <property type="entry name" value="SAICAR synthase-like"/>
    <property type="match status" value="1"/>
</dbReference>
<name>A0AAD9LI99_BABDI</name>
<reference evidence="5" key="2">
    <citation type="submission" date="2021-05" db="EMBL/GenBank/DDBJ databases">
        <authorList>
            <person name="Pain A."/>
        </authorList>
    </citation>
    <scope>NUCLEOTIDE SEQUENCE</scope>
    <source>
        <strain evidence="5">1802A</strain>
    </source>
</reference>
<keyword evidence="2" id="KW-0067">ATP-binding</keyword>
<evidence type="ECO:0000259" key="3">
    <source>
        <dbReference type="PROSITE" id="PS50222"/>
    </source>
</evidence>
<feature type="domain" description="EF-hand" evidence="3">
    <location>
        <begin position="65"/>
        <end position="100"/>
    </location>
</feature>
<evidence type="ECO:0000256" key="1">
    <source>
        <dbReference type="ARBA" id="ARBA00022837"/>
    </source>
</evidence>
<dbReference type="PROSITE" id="PS50222">
    <property type="entry name" value="EF_HAND_2"/>
    <property type="match status" value="1"/>
</dbReference>
<dbReference type="InterPro" id="IPR002048">
    <property type="entry name" value="EF_hand_dom"/>
</dbReference>
<keyword evidence="1" id="KW-0106">Calcium</keyword>
<accession>A0AAD9LI99</accession>
<dbReference type="PROSITE" id="PS51455">
    <property type="entry name" value="PIPK"/>
    <property type="match status" value="1"/>
</dbReference>
<dbReference type="InterPro" id="IPR023610">
    <property type="entry name" value="PInositol-4/5-P-5/4-kinase"/>
</dbReference>
<dbReference type="GO" id="GO:0005886">
    <property type="term" value="C:plasma membrane"/>
    <property type="evidence" value="ECO:0007669"/>
    <property type="project" value="TreeGrafter"/>
</dbReference>
<proteinExistence type="predicted"/>
<dbReference type="Proteomes" id="UP001195914">
    <property type="component" value="Unassembled WGS sequence"/>
</dbReference>
<dbReference type="CDD" id="cd00139">
    <property type="entry name" value="PIPKc"/>
    <property type="match status" value="1"/>
</dbReference>
<reference evidence="5" key="1">
    <citation type="journal article" date="2014" name="Nucleic Acids Res.">
        <title>The evolutionary dynamics of variant antigen genes in Babesia reveal a history of genomic innovation underlying host-parasite interaction.</title>
        <authorList>
            <person name="Jackson A.P."/>
            <person name="Otto T.D."/>
            <person name="Darby A."/>
            <person name="Ramaprasad A."/>
            <person name="Xia D."/>
            <person name="Echaide I.E."/>
            <person name="Farber M."/>
            <person name="Gahlot S."/>
            <person name="Gamble J."/>
            <person name="Gupta D."/>
            <person name="Gupta Y."/>
            <person name="Jackson L."/>
            <person name="Malandrin L."/>
            <person name="Malas T.B."/>
            <person name="Moussa E."/>
            <person name="Nair M."/>
            <person name="Reid A.J."/>
            <person name="Sanders M."/>
            <person name="Sharma J."/>
            <person name="Tracey A."/>
            <person name="Quail M.A."/>
            <person name="Weir W."/>
            <person name="Wastling J.M."/>
            <person name="Hall N."/>
            <person name="Willadsen P."/>
            <person name="Lingelbach K."/>
            <person name="Shiels B."/>
            <person name="Tait A."/>
            <person name="Berriman M."/>
            <person name="Allred D.R."/>
            <person name="Pain A."/>
        </authorList>
    </citation>
    <scope>NUCLEOTIDE SEQUENCE</scope>
    <source>
        <strain evidence="5">1802A</strain>
    </source>
</reference>
<gene>
    <name evidence="5" type="ORF">X943_001497</name>
</gene>
<dbReference type="PANTHER" id="PTHR23086">
    <property type="entry name" value="PHOSPHATIDYLINOSITOL-4-PHOSPHATE 5-KINASE"/>
    <property type="match status" value="1"/>
</dbReference>
<dbReference type="Pfam" id="PF01504">
    <property type="entry name" value="PIP5K"/>
    <property type="match status" value="1"/>
</dbReference>
<dbReference type="InterPro" id="IPR011992">
    <property type="entry name" value="EF-hand-dom_pair"/>
</dbReference>
<dbReference type="Gene3D" id="1.10.238.10">
    <property type="entry name" value="EF-hand"/>
    <property type="match status" value="1"/>
</dbReference>
<dbReference type="InterPro" id="IPR018247">
    <property type="entry name" value="EF_Hand_1_Ca_BS"/>
</dbReference>
<dbReference type="Gene3D" id="3.30.800.10">
    <property type="entry name" value="Phosphatidylinositol Phosphate Kinase II Beta"/>
    <property type="match status" value="1"/>
</dbReference>
<keyword evidence="2" id="KW-0547">Nucleotide-binding</keyword>
<organism evidence="5 6">
    <name type="scientific">Babesia divergens</name>
    <dbReference type="NCBI Taxonomy" id="32595"/>
    <lineage>
        <taxon>Eukaryota</taxon>
        <taxon>Sar</taxon>
        <taxon>Alveolata</taxon>
        <taxon>Apicomplexa</taxon>
        <taxon>Aconoidasida</taxon>
        <taxon>Piroplasmida</taxon>
        <taxon>Babesiidae</taxon>
        <taxon>Babesia</taxon>
    </lineage>
</organism>
<dbReference type="EMBL" id="JAHBMH010000033">
    <property type="protein sequence ID" value="KAK1937386.1"/>
    <property type="molecule type" value="Genomic_DNA"/>
</dbReference>
<dbReference type="Gene3D" id="3.30.810.10">
    <property type="entry name" value="2-Layer Sandwich"/>
    <property type="match status" value="1"/>
</dbReference>
<keyword evidence="6" id="KW-1185">Reference proteome</keyword>
<dbReference type="GO" id="GO:0046854">
    <property type="term" value="P:phosphatidylinositol phosphate biosynthetic process"/>
    <property type="evidence" value="ECO:0007669"/>
    <property type="project" value="TreeGrafter"/>
</dbReference>
<sequence>MPFCGPHRTALPIRLPPALFLELQNEVECSRNDAKSIYERFRKLAPSGYLTLSKFQECLGLLGTLGKLFSESMFIAFDRNGDGYLDFVEYARAVLTMLNGSELHRMELSYRIVRTTSSYECCGHHRGAVYASGKVKEEIGKGCIDMEGFQTLVKDITATRNVLIGQEFNYYTPEYVAEIFTNHASLCDDGVKRISQHDFNRAVHCSREFVELLGAPGSHCAVEASLVTPGAAKLPPCIQGGCLTKMGSDDTIGRKGKTYINRTNALRQRQSTRTAVHTLNRRGGGLAQRVSSRRGLAVYFGHERWNDVINMMIGLGLSARRVYREITDTIALSDFREKRIFSISPNAMLGVEPSLNFVEQEADACNFKGDPHKVIFTEHAPLIFKRLRRLMNLSEEEYIQSVGPEHLVGNMVLGNISTLSELVSEGKSGALFYFTANGRLVLKTVTPKCAEFVQEWLPSYYEHVRKHPNTLITRFVGLFSMTQSKDRGVPTYFMVMNNVFYSSVAIHRRYDLKGSWVGRSVPLYERKDHTVALKDCDMVELKEFLELGEDVSAGFFEALQHDVEFLSRSMLLDYSLLLGIHYRSMSEDDVDWDNRVDQQQASCLMARGRDRLYFLGIIDVLTPWNFVKRAESAWRRIQTLNSPGVSCINPQQYGQRFMKFIKNRTQ</sequence>
<dbReference type="PANTHER" id="PTHR23086:SF8">
    <property type="entry name" value="PHOSPHATIDYLINOSITOL 5-PHOSPHATE 4-KINASE, ISOFORM A"/>
    <property type="match status" value="1"/>
</dbReference>
<dbReference type="GO" id="GO:0005524">
    <property type="term" value="F:ATP binding"/>
    <property type="evidence" value="ECO:0007669"/>
    <property type="project" value="UniProtKB-UniRule"/>
</dbReference>
<dbReference type="InterPro" id="IPR027484">
    <property type="entry name" value="PInositol-4-P-5-kinase_N"/>
</dbReference>
<keyword evidence="2" id="KW-0808">Transferase</keyword>